<keyword evidence="1" id="KW-0472">Membrane</keyword>
<dbReference type="Proteomes" id="UP001597018">
    <property type="component" value="Unassembled WGS sequence"/>
</dbReference>
<name>A0ABW3FZE5_9PSEU</name>
<evidence type="ECO:0000256" key="1">
    <source>
        <dbReference type="SAM" id="Phobius"/>
    </source>
</evidence>
<accession>A0ABW3FZE5</accession>
<proteinExistence type="predicted"/>
<keyword evidence="1" id="KW-0812">Transmembrane</keyword>
<keyword evidence="1" id="KW-1133">Transmembrane helix</keyword>
<evidence type="ECO:0000313" key="2">
    <source>
        <dbReference type="EMBL" id="MFD0923777.1"/>
    </source>
</evidence>
<keyword evidence="3" id="KW-1185">Reference proteome</keyword>
<reference evidence="3" key="1">
    <citation type="journal article" date="2019" name="Int. J. Syst. Evol. Microbiol.">
        <title>The Global Catalogue of Microorganisms (GCM) 10K type strain sequencing project: providing services to taxonomists for standard genome sequencing and annotation.</title>
        <authorList>
            <consortium name="The Broad Institute Genomics Platform"/>
            <consortium name="The Broad Institute Genome Sequencing Center for Infectious Disease"/>
            <person name="Wu L."/>
            <person name="Ma J."/>
        </authorList>
    </citation>
    <scope>NUCLEOTIDE SEQUENCE [LARGE SCALE GENOMIC DNA]</scope>
    <source>
        <strain evidence="3">CCUG 56401</strain>
    </source>
</reference>
<dbReference type="EMBL" id="JBHTIW010000042">
    <property type="protein sequence ID" value="MFD0923777.1"/>
    <property type="molecule type" value="Genomic_DNA"/>
</dbReference>
<dbReference type="RefSeq" id="WP_263249215.1">
    <property type="nucleotide sequence ID" value="NZ_BAABLT010000002.1"/>
</dbReference>
<organism evidence="2 3">
    <name type="scientific">Saccharopolyspora rosea</name>
    <dbReference type="NCBI Taxonomy" id="524884"/>
    <lineage>
        <taxon>Bacteria</taxon>
        <taxon>Bacillati</taxon>
        <taxon>Actinomycetota</taxon>
        <taxon>Actinomycetes</taxon>
        <taxon>Pseudonocardiales</taxon>
        <taxon>Pseudonocardiaceae</taxon>
        <taxon>Saccharopolyspora</taxon>
    </lineage>
</organism>
<feature type="transmembrane region" description="Helical" evidence="1">
    <location>
        <begin position="32"/>
        <end position="65"/>
    </location>
</feature>
<sequence>MTRLAEALLITVGLLILGARYAVTGLVTAGLPAVGLLVAALVSGLVRTAVLLVVFPLVAVAYVAVRLADAAGRAVPTPHLPRLVEVSA</sequence>
<comment type="caution">
    <text evidence="2">The sequence shown here is derived from an EMBL/GenBank/DDBJ whole genome shotgun (WGS) entry which is preliminary data.</text>
</comment>
<gene>
    <name evidence="2" type="ORF">ACFQ16_28865</name>
</gene>
<protein>
    <submittedName>
        <fullName evidence="2">Uncharacterized protein</fullName>
    </submittedName>
</protein>
<evidence type="ECO:0000313" key="3">
    <source>
        <dbReference type="Proteomes" id="UP001597018"/>
    </source>
</evidence>